<evidence type="ECO:0000256" key="2">
    <source>
        <dbReference type="SAM" id="MobiDB-lite"/>
    </source>
</evidence>
<dbReference type="InterPro" id="IPR039919">
    <property type="entry name" value="ARHGEF10/ARHGEF17"/>
</dbReference>
<dbReference type="PANTHER" id="PTHR12877:SF7">
    <property type="entry name" value="RHO GUANINE NUCLEOTIDE EXCHANGE FACTOR 10-LIKE PROTEIN"/>
    <property type="match status" value="1"/>
</dbReference>
<feature type="compositionally biased region" description="Pro residues" evidence="2">
    <location>
        <begin position="185"/>
        <end position="194"/>
    </location>
</feature>
<keyword evidence="4" id="KW-1185">Reference proteome</keyword>
<sequence>MPLSVNSSEIMSYPDTDVKRECKNDSDEQTEISLQITDDDIEQALADPGKPHDGVEEEVYFDAISTDTKHDDDDDDDGSVIYEDVDGSDNKHLSEKDFEVDNAEIPIASNQQSDQDEIKNKHHQEQDDNNSSADNGTLITDEEIYEPIGEDFDSDEFSDDDDDGWSSSEFEEYMEDPPDESAPVPEKPLPPPPSKGGAKQEKNKLLNRLSSFRIKSEDLDPDEEEGPCLPLTINQTKHPPPELPKTPPHLSQIQEYKEPLMVTYGLKGTKVGIVMKKIEEIARHHKMFQIELADKVKKWDEKEEIGGIFAASNTEAKYPDRLSIFGLMDLLKYTPQNHHDRCNLQRALTDLENVTYRLNERKREKEQNFQAVHLMKSLNFRTVMDQTPRLLRQDDLHQSESVNGQVKTKTRRIYLLDKTLIGVTVLQREQDGRTVERLKPKMTVCISDLELKESAITPEMKSIIKSDNSKFSIQSKLIDKTEEDLFHLNIDLSHMLHDYTILGQIQQLLASLKCSYQGLSEDIVHETICDLQKKIQTSTPELKEEWCKDFLLAKLALDPVNKPSWHMSHNSSDEDDVVIHQPSMFMKWLSVDMPRYYTKMICAVPVFLSSALQSEIGIQHLWVVMTAETRTQVALVSTQSAKPALMESFKATESEVVAVETVPGYAIMEKENSFIEDTVWMSTTESEILVFSLFDEDGRRQSTTAREPRIKFNCIGVAIVMRYTEDRMFVGLTNGRIVIYDRNYEDGVWNIDSPSIIELGSASVSSIIILEEDVWVSCGSSVFIIPMEESTYQEVINMECGDDSEISDMVKSGVGLWVSYKNKSLLHLYHIETKELLQEINVSSAVERITTTGSSPASSENMNKKCVVTSLMASRGFLWVGTDFGIVLNYHLPRLRDGVPLIHGRANVCYHSHNGPVKFLIPIYCGTVNTWDRAKALDLSATFREEKSNSQKEKKKDKSEQYKRHSANVEAVLAAERKEKEFAGVSTPLDIPLTGRKQKENNDSSSTKSSESDELLGGSYEVVYGIKRFRSLENLDSDTKQNFKNFRSSCVNTMGRNKPMTFRRELAQKLQARQNGTAAENAPEREISLYYGDLLHDNIDSAENLKSDSQTSLNADLGMNLKPVDKIDNRKSVKVYRQKPVEIPITSSIKHEVPPTKADSASESKLSQSPDRPEKSKIANVRKSLSFQFKHLKKSSQELYKSASLRVNPSNPRFTTLNTIQRRNCNAVVVVSGGDGYTDWRSTPKDSPKHNDASLMFWMYKF</sequence>
<dbReference type="SUPFAM" id="SSF48065">
    <property type="entry name" value="DBL homology domain (DH-domain)"/>
    <property type="match status" value="1"/>
</dbReference>
<dbReference type="Gene3D" id="1.20.900.10">
    <property type="entry name" value="Dbl homology (DH) domain"/>
    <property type="match status" value="1"/>
</dbReference>
<feature type="compositionally biased region" description="Polar residues" evidence="2">
    <location>
        <begin position="129"/>
        <end position="138"/>
    </location>
</feature>
<accession>A0ABQ9FV49</accession>
<feature type="compositionally biased region" description="Basic and acidic residues" evidence="2">
    <location>
        <begin position="88"/>
        <end position="99"/>
    </location>
</feature>
<feature type="compositionally biased region" description="Polar residues" evidence="2">
    <location>
        <begin position="1"/>
        <end position="10"/>
    </location>
</feature>
<dbReference type="EMBL" id="JARBDR010000141">
    <property type="protein sequence ID" value="KAJ8320657.1"/>
    <property type="molecule type" value="Genomic_DNA"/>
</dbReference>
<feature type="region of interest" description="Disordered" evidence="2">
    <location>
        <begin position="1"/>
        <end position="29"/>
    </location>
</feature>
<dbReference type="PANTHER" id="PTHR12877">
    <property type="entry name" value="RHO GUANINE NUCLEOTIDE EXCHANGE FACTOR"/>
    <property type="match status" value="1"/>
</dbReference>
<feature type="compositionally biased region" description="Polar residues" evidence="2">
    <location>
        <begin position="1159"/>
        <end position="1170"/>
    </location>
</feature>
<dbReference type="InterPro" id="IPR011047">
    <property type="entry name" value="Quinoprotein_ADH-like_sf"/>
</dbReference>
<feature type="compositionally biased region" description="Acidic residues" evidence="2">
    <location>
        <begin position="140"/>
        <end position="179"/>
    </location>
</feature>
<dbReference type="InterPro" id="IPR035899">
    <property type="entry name" value="DBL_dom_sf"/>
</dbReference>
<dbReference type="SUPFAM" id="SSF50998">
    <property type="entry name" value="Quinoprotein alcohol dehydrogenase-like"/>
    <property type="match status" value="1"/>
</dbReference>
<organism evidence="3 4">
    <name type="scientific">Tegillarca granosa</name>
    <name type="common">Malaysian cockle</name>
    <name type="synonym">Anadara granosa</name>
    <dbReference type="NCBI Taxonomy" id="220873"/>
    <lineage>
        <taxon>Eukaryota</taxon>
        <taxon>Metazoa</taxon>
        <taxon>Spiralia</taxon>
        <taxon>Lophotrochozoa</taxon>
        <taxon>Mollusca</taxon>
        <taxon>Bivalvia</taxon>
        <taxon>Autobranchia</taxon>
        <taxon>Pteriomorphia</taxon>
        <taxon>Arcoida</taxon>
        <taxon>Arcoidea</taxon>
        <taxon>Arcidae</taxon>
        <taxon>Tegillarca</taxon>
    </lineage>
</organism>
<feature type="region of interest" description="Disordered" evidence="2">
    <location>
        <begin position="986"/>
        <end position="1013"/>
    </location>
</feature>
<dbReference type="InterPro" id="IPR015943">
    <property type="entry name" value="WD40/YVTN_repeat-like_dom_sf"/>
</dbReference>
<dbReference type="Pfam" id="PF19056">
    <property type="entry name" value="WD40_2"/>
    <property type="match status" value="1"/>
</dbReference>
<feature type="compositionally biased region" description="Basic and acidic residues" evidence="2">
    <location>
        <begin position="116"/>
        <end position="126"/>
    </location>
</feature>
<dbReference type="Gene3D" id="2.130.10.10">
    <property type="entry name" value="YVTN repeat-like/Quinoprotein amine dehydrogenase"/>
    <property type="match status" value="1"/>
</dbReference>
<feature type="region of interest" description="Disordered" evidence="2">
    <location>
        <begin position="1146"/>
        <end position="1177"/>
    </location>
</feature>
<evidence type="ECO:0000313" key="4">
    <source>
        <dbReference type="Proteomes" id="UP001217089"/>
    </source>
</evidence>
<gene>
    <name evidence="3" type="ORF">KUTeg_002244</name>
</gene>
<feature type="region of interest" description="Disordered" evidence="2">
    <location>
        <begin position="943"/>
        <end position="964"/>
    </location>
</feature>
<feature type="region of interest" description="Disordered" evidence="2">
    <location>
        <begin position="62"/>
        <end position="204"/>
    </location>
</feature>
<proteinExistence type="predicted"/>
<name>A0ABQ9FV49_TEGGR</name>
<evidence type="ECO:0000256" key="1">
    <source>
        <dbReference type="ARBA" id="ARBA00022658"/>
    </source>
</evidence>
<reference evidence="3 4" key="1">
    <citation type="submission" date="2022-12" db="EMBL/GenBank/DDBJ databases">
        <title>Chromosome-level genome of Tegillarca granosa.</title>
        <authorList>
            <person name="Kim J."/>
        </authorList>
    </citation>
    <scope>NUCLEOTIDE SEQUENCE [LARGE SCALE GENOMIC DNA]</scope>
    <source>
        <strain evidence="3">Teg-2019</strain>
        <tissue evidence="3">Adductor muscle</tissue>
    </source>
</reference>
<feature type="compositionally biased region" description="Basic and acidic residues" evidence="2">
    <location>
        <begin position="943"/>
        <end position="963"/>
    </location>
</feature>
<feature type="compositionally biased region" description="Basic and acidic residues" evidence="2">
    <location>
        <begin position="16"/>
        <end position="26"/>
    </location>
</feature>
<keyword evidence="1" id="KW-0344">Guanine-nucleotide releasing factor</keyword>
<evidence type="ECO:0000313" key="3">
    <source>
        <dbReference type="EMBL" id="KAJ8320657.1"/>
    </source>
</evidence>
<comment type="caution">
    <text evidence="3">The sequence shown here is derived from an EMBL/GenBank/DDBJ whole genome shotgun (WGS) entry which is preliminary data.</text>
</comment>
<dbReference type="Proteomes" id="UP001217089">
    <property type="component" value="Unassembled WGS sequence"/>
</dbReference>
<feature type="compositionally biased region" description="Acidic residues" evidence="2">
    <location>
        <begin position="72"/>
        <end position="87"/>
    </location>
</feature>
<protein>
    <submittedName>
        <fullName evidence="3">Uncharacterized protein</fullName>
    </submittedName>
</protein>
<dbReference type="Pfam" id="PF19057">
    <property type="entry name" value="PH_19"/>
    <property type="match status" value="1"/>
</dbReference>